<dbReference type="InterPro" id="IPR055826">
    <property type="entry name" value="DUF7402"/>
</dbReference>
<feature type="non-terminal residue" evidence="2">
    <location>
        <position position="1"/>
    </location>
</feature>
<dbReference type="Gene3D" id="2.60.120.260">
    <property type="entry name" value="Galactose-binding domain-like"/>
    <property type="match status" value="1"/>
</dbReference>
<dbReference type="EMBL" id="JAPNUD010000230">
    <property type="protein sequence ID" value="MDA0646844.1"/>
    <property type="molecule type" value="Genomic_DNA"/>
</dbReference>
<reference evidence="2 3" key="1">
    <citation type="submission" date="2022-11" db="EMBL/GenBank/DDBJ databases">
        <title>Nonomuraea corallina sp. nov., a new species of the genus Nonomuraea isolated from sea side sediment in Thai sea.</title>
        <authorList>
            <person name="Ngamcharungchit C."/>
            <person name="Matsumoto A."/>
            <person name="Suriyachadkun C."/>
            <person name="Panbangred W."/>
            <person name="Inahashi Y."/>
            <person name="Intra B."/>
        </authorList>
    </citation>
    <scope>NUCLEOTIDE SEQUENCE [LARGE SCALE GENOMIC DNA]</scope>
    <source>
        <strain evidence="2 3">DSM 43553</strain>
    </source>
</reference>
<dbReference type="Proteomes" id="UP001212498">
    <property type="component" value="Unassembled WGS sequence"/>
</dbReference>
<gene>
    <name evidence="2" type="ORF">OUY24_39990</name>
</gene>
<organism evidence="2 3">
    <name type="scientific">Nonomuraea ferruginea</name>
    <dbReference type="NCBI Taxonomy" id="46174"/>
    <lineage>
        <taxon>Bacteria</taxon>
        <taxon>Bacillati</taxon>
        <taxon>Actinomycetota</taxon>
        <taxon>Actinomycetes</taxon>
        <taxon>Streptosporangiales</taxon>
        <taxon>Streptosporangiaceae</taxon>
        <taxon>Nonomuraea</taxon>
    </lineage>
</organism>
<dbReference type="Pfam" id="PF24135">
    <property type="entry name" value="DUF7402"/>
    <property type="match status" value="1"/>
</dbReference>
<proteinExistence type="predicted"/>
<sequence>RWGTWPETGQHWAELTWSSAQALNRADVYFFDDEQGIDMPASWKLQYWNGSAYADVPGASAYGLAKNQYNTVTFSSVNTTRLRVLLTGNGSSSVGLLEVKAFGT</sequence>
<protein>
    <submittedName>
        <fullName evidence="2">Xylosidase</fullName>
    </submittedName>
</protein>
<evidence type="ECO:0000259" key="1">
    <source>
        <dbReference type="Pfam" id="PF24135"/>
    </source>
</evidence>
<name>A0ABT4TBR6_9ACTN</name>
<feature type="domain" description="DUF7402" evidence="1">
    <location>
        <begin position="2"/>
        <end position="102"/>
    </location>
</feature>
<accession>A0ABT4TBR6</accession>
<keyword evidence="3" id="KW-1185">Reference proteome</keyword>
<evidence type="ECO:0000313" key="2">
    <source>
        <dbReference type="EMBL" id="MDA0646844.1"/>
    </source>
</evidence>
<comment type="caution">
    <text evidence="2">The sequence shown here is derived from an EMBL/GenBank/DDBJ whole genome shotgun (WGS) entry which is preliminary data.</text>
</comment>
<evidence type="ECO:0000313" key="3">
    <source>
        <dbReference type="Proteomes" id="UP001212498"/>
    </source>
</evidence>